<dbReference type="EMBL" id="CP019607">
    <property type="protein sequence ID" value="AQP50712.1"/>
    <property type="molecule type" value="Genomic_DNA"/>
</dbReference>
<dbReference type="GO" id="GO:0005975">
    <property type="term" value="P:carbohydrate metabolic process"/>
    <property type="evidence" value="ECO:0007669"/>
    <property type="project" value="UniProtKB-ARBA"/>
</dbReference>
<feature type="domain" description="VWFA" evidence="7">
    <location>
        <begin position="280"/>
        <end position="481"/>
    </location>
</feature>
<dbReference type="InterPro" id="IPR013783">
    <property type="entry name" value="Ig-like_fold"/>
</dbReference>
<dbReference type="InterPro" id="IPR046022">
    <property type="entry name" value="DUF5979"/>
</dbReference>
<dbReference type="Pfam" id="PF17802">
    <property type="entry name" value="SpaA"/>
    <property type="match status" value="10"/>
</dbReference>
<evidence type="ECO:0000313" key="8">
    <source>
        <dbReference type="EMBL" id="AQP50712.1"/>
    </source>
</evidence>
<evidence type="ECO:0000256" key="5">
    <source>
        <dbReference type="SAM" id="Phobius"/>
    </source>
</evidence>
<dbReference type="Pfam" id="PF19407">
    <property type="entry name" value="DUF5979"/>
    <property type="match status" value="2"/>
</dbReference>
<dbReference type="Proteomes" id="UP000188235">
    <property type="component" value="Chromosome"/>
</dbReference>
<keyword evidence="5" id="KW-0812">Transmembrane</keyword>
<accession>A0A1Q2CX55</accession>
<feature type="signal peptide" evidence="6">
    <location>
        <begin position="1"/>
        <end position="18"/>
    </location>
</feature>
<protein>
    <recommendedName>
        <fullName evidence="7">VWFA domain-containing protein</fullName>
    </recommendedName>
</protein>
<dbReference type="InterPro" id="IPR036465">
    <property type="entry name" value="vWFA_dom_sf"/>
</dbReference>
<evidence type="ECO:0000256" key="6">
    <source>
        <dbReference type="SAM" id="SignalP"/>
    </source>
</evidence>
<dbReference type="InterPro" id="IPR041033">
    <property type="entry name" value="SpaA_PFL_dom_1"/>
</dbReference>
<feature type="compositionally biased region" description="Basic and acidic residues" evidence="4">
    <location>
        <begin position="80"/>
        <end position="94"/>
    </location>
</feature>
<dbReference type="KEGG" id="tfa:BW733_07585"/>
<dbReference type="STRING" id="399497.BW733_07585"/>
<dbReference type="Gene3D" id="2.60.40.10">
    <property type="entry name" value="Immunoglobulins"/>
    <property type="match status" value="10"/>
</dbReference>
<evidence type="ECO:0000256" key="4">
    <source>
        <dbReference type="SAM" id="MobiDB-lite"/>
    </source>
</evidence>
<feature type="transmembrane region" description="Helical" evidence="5">
    <location>
        <begin position="1916"/>
        <end position="1933"/>
    </location>
</feature>
<evidence type="ECO:0000259" key="7">
    <source>
        <dbReference type="PROSITE" id="PS50234"/>
    </source>
</evidence>
<dbReference type="InterPro" id="IPR002035">
    <property type="entry name" value="VWF_A"/>
</dbReference>
<reference evidence="8 9" key="1">
    <citation type="journal article" date="2008" name="Int. J. Syst. Evol. Microbiol.">
        <title>Tessaracoccus flavescens sp. nov., isolated from marine sediment.</title>
        <authorList>
            <person name="Lee D.W."/>
            <person name="Lee S.D."/>
        </authorList>
    </citation>
    <scope>NUCLEOTIDE SEQUENCE [LARGE SCALE GENOMIC DNA]</scope>
    <source>
        <strain evidence="8 9">SST-39T</strain>
    </source>
</reference>
<dbReference type="PANTHER" id="PTHR36108">
    <property type="entry name" value="COLOSSIN-B-RELATED"/>
    <property type="match status" value="1"/>
</dbReference>
<dbReference type="Gene3D" id="3.40.50.410">
    <property type="entry name" value="von Willebrand factor, type A domain"/>
    <property type="match status" value="1"/>
</dbReference>
<comment type="similarity">
    <text evidence="1">Belongs to the serine-aspartate repeat-containing protein (SDr) family.</text>
</comment>
<keyword evidence="5" id="KW-1133">Transmembrane helix</keyword>
<keyword evidence="5" id="KW-0472">Membrane</keyword>
<evidence type="ECO:0000313" key="9">
    <source>
        <dbReference type="Proteomes" id="UP000188235"/>
    </source>
</evidence>
<dbReference type="SMART" id="SM00327">
    <property type="entry name" value="VWA"/>
    <property type="match status" value="1"/>
</dbReference>
<dbReference type="PROSITE" id="PS50234">
    <property type="entry name" value="VWFA"/>
    <property type="match status" value="1"/>
</dbReference>
<dbReference type="SUPFAM" id="SSF53300">
    <property type="entry name" value="vWA-like"/>
    <property type="match status" value="1"/>
</dbReference>
<feature type="region of interest" description="Disordered" evidence="4">
    <location>
        <begin position="17"/>
        <end position="98"/>
    </location>
</feature>
<dbReference type="PANTHER" id="PTHR36108:SF13">
    <property type="entry name" value="COLOSSIN-B-RELATED"/>
    <property type="match status" value="1"/>
</dbReference>
<organism evidence="8 9">
    <name type="scientific">Tessaracoccus flavescens</name>
    <dbReference type="NCBI Taxonomy" id="399497"/>
    <lineage>
        <taxon>Bacteria</taxon>
        <taxon>Bacillati</taxon>
        <taxon>Actinomycetota</taxon>
        <taxon>Actinomycetes</taxon>
        <taxon>Propionibacteriales</taxon>
        <taxon>Propionibacteriaceae</taxon>
        <taxon>Tessaracoccus</taxon>
    </lineage>
</organism>
<gene>
    <name evidence="8" type="ORF">BW733_07585</name>
</gene>
<keyword evidence="3 6" id="KW-0732">Signal</keyword>
<evidence type="ECO:0000256" key="2">
    <source>
        <dbReference type="ARBA" id="ARBA00022525"/>
    </source>
</evidence>
<dbReference type="OrthoDB" id="134475at2"/>
<sequence length="1942" mass="197197">MITILSAALVFSAGLANAEPTPEPTPSETQTLATQPTPTETEPGASTEPTPEPSDTVPGPAPAESPTTESSETPSASPEPETHTTEPSSEETKPAVKPLAVAPAAEETDQAVAPKALGPDGGTVARVTWTVTVKKGTYRTGTGSSDVSIEHTPGVRFGMFIDAAAATPFADCEITAANRGDCVFTNVTPPDGDRNVVIKELAPAVGSLAEANLGQPFTMLTTGTSGGFTNRNYQIDATLPSGGGSLTLPAAGSGHTVRGERVANRVKNPLLTQSCSAGAKVALVLDTSGSVRNYENNLAQAATALVNGLVGTPSSVALFSFATGTPGGVTNRSALQSVQTTAGANTVKSWYSINNGQTANFTATGGTNWDAGLWATAQGSQANSYDIVFVLTDGNPTFANPSQTGDGSTTTFRELERAVFSANAIKKTGARIITVGIGSGLSDYNLAAIAGPTKFTAGHTLNEFDYITAGWSQLEDVLRTFAQGLKCEATVTVEKQAKPYGGAFAPASGWNFGISQTGAASQTPSTPQNTAANGQAVWTLKFSSPTGAANVVLTENENRPNWSLTDITCDVGGTTVNLGSKNVSITDVGVGEKVKCTFKNEERLVGALGITKVLGDTNAQNYGSGVTFSGAYSCTLAGSTVASGTWTRVGAGAATLTPSAGSPAANQIPAGASCSVTETQPTGGLPNSSWQWSAPTVGAAVTIVNGQTRSVSVTNGVQRVYGNFRVTKALATGSTADAANTYSGQWSCTLGSETRSGTWGPIVAGATWTSAPGDQIPLGATCSVLNETRPVWPVAADHSYQWDGGPQISAAVTAGQSSLPLVTVTNTTKRVLGAVSWNKVDATSGDLLPGSAWTIVGPGHPAPGTVITDCVAAGCSGLDKDPVAGRFALSGLLWGSYTVTETTAPTGYVGGLTFTFSVDQANAGTNVALGDQANVRKTGAVNWTKVDSDNSNAALAGSEWTITGPGVPAGTIVTDCVTATCGTGAFDDHDPAPGAFRIVGLAWGSYSFVESKAPQGYEGGGTFNLVVNAANAGTTVDMGNQPNSRKKGSVAWKKTDADGNALAGSEWSLTGPGIPAGTVVVDCVEATCAVGQYKDQDPAPGAFLLTGLPWGSYTLSETKAPEGYTGSASFPFTIDAASAGTIVAGGAHVNVRKTGAVTWSKVDAADDSLLGGSQWRIIGPGHSAPGTVFTDCAAPGCTGLDQDPTAGEFELTGLGWGTYQISEALAPQGYTGSASFTVTVNASNAGASQSFGPFENVRKLGGVTWTKTDADTAALLAGSTWTLTGPGVPADTVVTDCTAGPCSTDPFTDQDPAVGAFRLSGLAWGSYTLTEKDAPAGYVGDPAPLNFSVTSATVSQPIDLGAVENTRKLGSFSWTKTDETTGSALAGSGWSVAGPDGFLVTVDDCVANSSAGCTGADKDPAIGKFRLVALPWGVYTVTESQVPEGFVAIEPFTVTVTAQNAGTEITFGELPNTRKPGSFAWTKTDETTGEALAGSAWSVTGPGGFSASVADCVAATAADCTGADKDPAAGKFLLTGLAWGTYHVTETTIPVGYEGVAAFDVTVTSETAGTTIAVGDKPNTRKLGSFSWTKTDDSTDEPLAGSGWTVTGPGGFSAVVVDCVAANADDCTGPDKDPAAGGFLITELPWGTYTVSETTVPAGFEKIDDFTVEVTAQNAGTAIELGDKPNTRKLGSFSWTKTDAGTDQPLAGSGWTVTGPDGFSVVVADCTAAGCVGPDLDPAVGAFLIDGLAWGTYTVSETTVPAGFEKIDDFTVEVTAQNAGTAIELGDKPNSRISGTVVWTKVAEGTDDALAGSQWTLTGPSHPTGIAVTDCLAAGCTGPDQDPAAGSFLIGDLGWGGYTLVETKAPPGYQLDPTPRQFTIGVGGQASLEIDLGAIENTQRQGPALPLTGGIGRDQIILAGALVLLLAALGYGARRLRIPRSA</sequence>
<evidence type="ECO:0000256" key="3">
    <source>
        <dbReference type="ARBA" id="ARBA00022729"/>
    </source>
</evidence>
<feature type="chain" id="PRO_5013201972" description="VWFA domain-containing protein" evidence="6">
    <location>
        <begin position="19"/>
        <end position="1942"/>
    </location>
</feature>
<feature type="compositionally biased region" description="Low complexity" evidence="4">
    <location>
        <begin position="62"/>
        <end position="79"/>
    </location>
</feature>
<dbReference type="CDD" id="cd00198">
    <property type="entry name" value="vWFA"/>
    <property type="match status" value="1"/>
</dbReference>
<dbReference type="RefSeq" id="WP_077349319.1">
    <property type="nucleotide sequence ID" value="NZ_CP019607.1"/>
</dbReference>
<evidence type="ECO:0000256" key="1">
    <source>
        <dbReference type="ARBA" id="ARBA00007257"/>
    </source>
</evidence>
<name>A0A1Q2CX55_9ACTN</name>
<proteinExistence type="inferred from homology"/>
<keyword evidence="2" id="KW-0964">Secreted</keyword>
<keyword evidence="9" id="KW-1185">Reference proteome</keyword>